<proteinExistence type="predicted"/>
<gene>
    <name evidence="1" type="ORF">PQR03_31280</name>
</gene>
<dbReference type="EMBL" id="JAQQDR010000015">
    <property type="protein sequence ID" value="MFM0242630.1"/>
    <property type="molecule type" value="Genomic_DNA"/>
</dbReference>
<evidence type="ECO:0000313" key="2">
    <source>
        <dbReference type="Proteomes" id="UP001629274"/>
    </source>
</evidence>
<comment type="caution">
    <text evidence="1">The sequence shown here is derived from an EMBL/GenBank/DDBJ whole genome shotgun (WGS) entry which is preliminary data.</text>
</comment>
<evidence type="ECO:0000313" key="1">
    <source>
        <dbReference type="EMBL" id="MFM0242630.1"/>
    </source>
</evidence>
<protein>
    <submittedName>
        <fullName evidence="1">Uncharacterized protein</fullName>
    </submittedName>
</protein>
<accession>A0ABW9BSB5</accession>
<dbReference type="RefSeq" id="WP_408263674.1">
    <property type="nucleotide sequence ID" value="NZ_JAQQCK010000015.1"/>
</dbReference>
<keyword evidence="2" id="KW-1185">Reference proteome</keyword>
<organism evidence="1 2">
    <name type="scientific">Paraburkholderia phytofirmans</name>
    <dbReference type="NCBI Taxonomy" id="261302"/>
    <lineage>
        <taxon>Bacteria</taxon>
        <taxon>Pseudomonadati</taxon>
        <taxon>Pseudomonadota</taxon>
        <taxon>Betaproteobacteria</taxon>
        <taxon>Burkholderiales</taxon>
        <taxon>Burkholderiaceae</taxon>
        <taxon>Paraburkholderia</taxon>
    </lineage>
</organism>
<dbReference type="Proteomes" id="UP001629274">
    <property type="component" value="Unassembled WGS sequence"/>
</dbReference>
<reference evidence="1 2" key="1">
    <citation type="journal article" date="2024" name="Chem. Sci.">
        <title>Discovery of megapolipeptins by genome mining of a Burkholderiales bacteria collection.</title>
        <authorList>
            <person name="Paulo B.S."/>
            <person name="Recchia M.J.J."/>
            <person name="Lee S."/>
            <person name="Fergusson C.H."/>
            <person name="Romanowski S.B."/>
            <person name="Hernandez A."/>
            <person name="Krull N."/>
            <person name="Liu D.Y."/>
            <person name="Cavanagh H."/>
            <person name="Bos A."/>
            <person name="Gray C.A."/>
            <person name="Murphy B.T."/>
            <person name="Linington R.G."/>
            <person name="Eustaquio A.S."/>
        </authorList>
    </citation>
    <scope>NUCLEOTIDE SEQUENCE [LARGE SCALE GENOMIC DNA]</scope>
    <source>
        <strain evidence="1 2">RL17-351-BIE-A</strain>
    </source>
</reference>
<sequence length="192" mass="21721">MGEDIGLHFRGARLSTERVPRRSLACIRHTLLLPNQADQRCKTGKRSVIERLLRPARNLRINAQRHQKPWSLSLTRRVNANVPAMFVFFGRAGSRLFTFSSEKLQGGFMLRSTPVIASKTVGGEEIHAEFLSDTGRLRIIGGVTVRAEWFPPHSWFAIASVAGYSRWGTRPDETDLLRLIENFMRLPGQLAI</sequence>
<name>A0ABW9BSB5_9BURK</name>